<keyword evidence="2" id="KW-1185">Reference proteome</keyword>
<evidence type="ECO:0000313" key="1">
    <source>
        <dbReference type="EMBL" id="CAD8110102.1"/>
    </source>
</evidence>
<organism evidence="1 2">
    <name type="scientific">Paramecium sonneborni</name>
    <dbReference type="NCBI Taxonomy" id="65129"/>
    <lineage>
        <taxon>Eukaryota</taxon>
        <taxon>Sar</taxon>
        <taxon>Alveolata</taxon>
        <taxon>Ciliophora</taxon>
        <taxon>Intramacronucleata</taxon>
        <taxon>Oligohymenophorea</taxon>
        <taxon>Peniculida</taxon>
        <taxon>Parameciidae</taxon>
        <taxon>Paramecium</taxon>
    </lineage>
</organism>
<reference evidence="1" key="1">
    <citation type="submission" date="2021-01" db="EMBL/GenBank/DDBJ databases">
        <authorList>
            <consortium name="Genoscope - CEA"/>
            <person name="William W."/>
        </authorList>
    </citation>
    <scope>NUCLEOTIDE SEQUENCE</scope>
</reference>
<dbReference type="EMBL" id="CAJJDN010000095">
    <property type="protein sequence ID" value="CAD8110102.1"/>
    <property type="molecule type" value="Genomic_DNA"/>
</dbReference>
<dbReference type="Proteomes" id="UP000692954">
    <property type="component" value="Unassembled WGS sequence"/>
</dbReference>
<comment type="caution">
    <text evidence="1">The sequence shown here is derived from an EMBL/GenBank/DDBJ whole genome shotgun (WGS) entry which is preliminary data.</text>
</comment>
<protein>
    <submittedName>
        <fullName evidence="1">Uncharacterized protein</fullName>
    </submittedName>
</protein>
<accession>A0A8S1Q3F5</accession>
<gene>
    <name evidence="1" type="ORF">PSON_ATCC_30995.1.T0950057</name>
</gene>
<sequence length="146" mass="17409">MFQIGLNHHYLPPQKFLQLLFPLLFSIILLQKIRPYIDIYNVQCQSNQISYFFTSIIQKTESSNLLSLKVKCQNLIILYKARLRASLNHLYIATYIVFTEFRKQDQAEFHNLIKNSFQIICFQGCNLRQHQNENHEFLRTIKEGLI</sequence>
<proteinExistence type="predicted"/>
<name>A0A8S1Q3F5_9CILI</name>
<evidence type="ECO:0000313" key="2">
    <source>
        <dbReference type="Proteomes" id="UP000692954"/>
    </source>
</evidence>
<dbReference type="AlphaFoldDB" id="A0A8S1Q3F5"/>